<sequence>MRSKRKGGFFDAVTEGFAAVSEKIAIKMFCNKSETFKTMQKDALSGASSRSQEFIKAIREANTFSDMLLLIDNFHPSIEKESMAMQAVIKTVMFFGSYVNSDIDFMYQLPALRKEVINYAVDNGYAMNYDRDNSFMV</sequence>
<protein>
    <submittedName>
        <fullName evidence="1">Uncharacterized protein</fullName>
    </submittedName>
</protein>
<name>A0A378JNT0_9GAMM</name>
<accession>A0A378JNT0</accession>
<dbReference type="AlphaFoldDB" id="A0A378JNT0"/>
<evidence type="ECO:0000313" key="2">
    <source>
        <dbReference type="Proteomes" id="UP000254794"/>
    </source>
</evidence>
<organism evidence="1 2">
    <name type="scientific">Legionella busanensis</name>
    <dbReference type="NCBI Taxonomy" id="190655"/>
    <lineage>
        <taxon>Bacteria</taxon>
        <taxon>Pseudomonadati</taxon>
        <taxon>Pseudomonadota</taxon>
        <taxon>Gammaproteobacteria</taxon>
        <taxon>Legionellales</taxon>
        <taxon>Legionellaceae</taxon>
        <taxon>Legionella</taxon>
    </lineage>
</organism>
<dbReference type="OrthoDB" id="5652198at2"/>
<gene>
    <name evidence="1" type="ORF">NCTC13316_02484</name>
</gene>
<keyword evidence="2" id="KW-1185">Reference proteome</keyword>
<dbReference type="EMBL" id="UGOD01000001">
    <property type="protein sequence ID" value="STX52371.1"/>
    <property type="molecule type" value="Genomic_DNA"/>
</dbReference>
<dbReference type="Proteomes" id="UP000254794">
    <property type="component" value="Unassembled WGS sequence"/>
</dbReference>
<reference evidence="1 2" key="1">
    <citation type="submission" date="2018-06" db="EMBL/GenBank/DDBJ databases">
        <authorList>
            <consortium name="Pathogen Informatics"/>
            <person name="Doyle S."/>
        </authorList>
    </citation>
    <scope>NUCLEOTIDE SEQUENCE [LARGE SCALE GENOMIC DNA]</scope>
    <source>
        <strain evidence="1 2">NCTC13316</strain>
    </source>
</reference>
<evidence type="ECO:0000313" key="1">
    <source>
        <dbReference type="EMBL" id="STX52371.1"/>
    </source>
</evidence>
<proteinExistence type="predicted"/>
<dbReference type="RefSeq" id="WP_115331935.1">
    <property type="nucleotide sequence ID" value="NZ_CAAAHP010000006.1"/>
</dbReference>